<dbReference type="PANTHER" id="PTHR26379:SF187">
    <property type="entry name" value="OS07G0655300 PROTEIN"/>
    <property type="match status" value="1"/>
</dbReference>
<dbReference type="Gene3D" id="2.60.120.260">
    <property type="entry name" value="Galactose-binding domain-like"/>
    <property type="match status" value="1"/>
</dbReference>
<keyword evidence="3" id="KW-1185">Reference proteome</keyword>
<dbReference type="PANTHER" id="PTHR26379">
    <property type="entry name" value="BTB/POZ AND MATH DOMAIN-CONTAINING PROTEIN 1"/>
    <property type="match status" value="1"/>
</dbReference>
<dbReference type="CDD" id="cd14733">
    <property type="entry name" value="BACK"/>
    <property type="match status" value="1"/>
</dbReference>
<dbReference type="SUPFAM" id="SSF54695">
    <property type="entry name" value="POZ domain"/>
    <property type="match status" value="1"/>
</dbReference>
<dbReference type="Pfam" id="PF00651">
    <property type="entry name" value="BTB"/>
    <property type="match status" value="1"/>
</dbReference>
<proteinExistence type="predicted"/>
<accession>A0ABD3N3I8</accession>
<dbReference type="SUPFAM" id="SSF49785">
    <property type="entry name" value="Galactose-binding domain-like"/>
    <property type="match status" value="1"/>
</dbReference>
<evidence type="ECO:0000313" key="2">
    <source>
        <dbReference type="EMBL" id="KAL3769616.1"/>
    </source>
</evidence>
<dbReference type="AlphaFoldDB" id="A0ABD3N3I8"/>
<name>A0ABD3N3I8_9STRA</name>
<dbReference type="Gene3D" id="3.30.710.10">
    <property type="entry name" value="Potassium Channel Kv1.1, Chain A"/>
    <property type="match status" value="1"/>
</dbReference>
<dbReference type="PROSITE" id="PS50097">
    <property type="entry name" value="BTB"/>
    <property type="match status" value="1"/>
</dbReference>
<feature type="domain" description="BTB" evidence="1">
    <location>
        <begin position="56"/>
        <end position="117"/>
    </location>
</feature>
<protein>
    <recommendedName>
        <fullName evidence="1">BTB domain-containing protein</fullName>
    </recommendedName>
</protein>
<dbReference type="InterPro" id="IPR008979">
    <property type="entry name" value="Galactose-bd-like_sf"/>
</dbReference>
<organism evidence="2 3">
    <name type="scientific">Cyclotella atomus</name>
    <dbReference type="NCBI Taxonomy" id="382360"/>
    <lineage>
        <taxon>Eukaryota</taxon>
        <taxon>Sar</taxon>
        <taxon>Stramenopiles</taxon>
        <taxon>Ochrophyta</taxon>
        <taxon>Bacillariophyta</taxon>
        <taxon>Coscinodiscophyceae</taxon>
        <taxon>Thalassiosirophycidae</taxon>
        <taxon>Stephanodiscales</taxon>
        <taxon>Stephanodiscaceae</taxon>
        <taxon>Cyclotella</taxon>
    </lineage>
</organism>
<evidence type="ECO:0000313" key="3">
    <source>
        <dbReference type="Proteomes" id="UP001530400"/>
    </source>
</evidence>
<sequence length="603" mass="67288">MISRSTIIDEDVGILKDGMLTIHVLIQVKDKSDEFYRPDEYISNKMLQLLESGTDFDIIFKVGKKTFRAHSLIINNNAPILGSFFGGKSSVVIKDIKQEVFKILLEYVYSGFDPTTEEVEKYGKELINAANKFELTDMKSAVEKELVRECILDKTNVSDYILFADAQSCAILKEYAISFLLLFAREILKSEHSKRLRESSELLAEIIMLTNDDDSYRFAQGIGFVTYIQGKMKIIVTALFAILVRLSTAQRALETTSHSNLFGNECCRQSDVCSNALYPYEIPSLDLTDGTTTSSIIDGKIYVLADEYTRFLELPMYSGEKGGGNDRIGTAYIAYDCSTNKVCAAAHLDASFIETNPTIQVDQVDDASWIRFGEHHGALTMIASKSDEFAYVGKSDNSSLIIGYEGCWSVHALAGIQSIVNNYVEIRFLNSNEVVSTAIPESSWQNVCLMTSCEQLTSPSNIRSIRIESTTGEFIQMFQLAVYTSSGVEVASDKVARQSSTYNNDDAKFGTSNALQNNNRFSHTHADDRRAIFEVDLKEDYEIRYVVIKNRYCGNSSDYAGCLCRLSRAVISLIDETGSVVTSIQLGDTCNQLNIENDFARAI</sequence>
<evidence type="ECO:0000259" key="1">
    <source>
        <dbReference type="PROSITE" id="PS50097"/>
    </source>
</evidence>
<dbReference type="Gene3D" id="1.25.40.420">
    <property type="match status" value="1"/>
</dbReference>
<reference evidence="2 3" key="1">
    <citation type="submission" date="2024-10" db="EMBL/GenBank/DDBJ databases">
        <title>Updated reference genomes for cyclostephanoid diatoms.</title>
        <authorList>
            <person name="Roberts W.R."/>
            <person name="Alverson A.J."/>
        </authorList>
    </citation>
    <scope>NUCLEOTIDE SEQUENCE [LARGE SCALE GENOMIC DNA]</scope>
    <source>
        <strain evidence="2 3">AJA010-31</strain>
    </source>
</reference>
<dbReference type="Proteomes" id="UP001530400">
    <property type="component" value="Unassembled WGS sequence"/>
</dbReference>
<dbReference type="InterPro" id="IPR011333">
    <property type="entry name" value="SKP1/BTB/POZ_sf"/>
</dbReference>
<comment type="caution">
    <text evidence="2">The sequence shown here is derived from an EMBL/GenBank/DDBJ whole genome shotgun (WGS) entry which is preliminary data.</text>
</comment>
<dbReference type="InterPro" id="IPR045005">
    <property type="entry name" value="BPM1-6"/>
</dbReference>
<dbReference type="InterPro" id="IPR000210">
    <property type="entry name" value="BTB/POZ_dom"/>
</dbReference>
<dbReference type="SMART" id="SM00225">
    <property type="entry name" value="BTB"/>
    <property type="match status" value="1"/>
</dbReference>
<gene>
    <name evidence="2" type="ORF">ACHAWO_011562</name>
</gene>
<dbReference type="EMBL" id="JALLPJ020001329">
    <property type="protein sequence ID" value="KAL3769616.1"/>
    <property type="molecule type" value="Genomic_DNA"/>
</dbReference>